<dbReference type="AlphaFoldDB" id="A0A1R4HIS4"/>
<gene>
    <name evidence="1" type="ORF">CRENPOLYSF1_850033</name>
</gene>
<organism evidence="1 2">
    <name type="scientific">Crenothrix polyspora</name>
    <dbReference type="NCBI Taxonomy" id="360316"/>
    <lineage>
        <taxon>Bacteria</taxon>
        <taxon>Pseudomonadati</taxon>
        <taxon>Pseudomonadota</taxon>
        <taxon>Gammaproteobacteria</taxon>
        <taxon>Methylococcales</taxon>
        <taxon>Crenotrichaceae</taxon>
        <taxon>Crenothrix</taxon>
    </lineage>
</organism>
<dbReference type="RefSeq" id="WP_087145085.1">
    <property type="nucleotide sequence ID" value="NZ_FUKI01000165.1"/>
</dbReference>
<keyword evidence="2" id="KW-1185">Reference proteome</keyword>
<reference evidence="2" key="1">
    <citation type="submission" date="2017-02" db="EMBL/GenBank/DDBJ databases">
        <authorList>
            <person name="Daims H."/>
        </authorList>
    </citation>
    <scope>NUCLEOTIDE SEQUENCE [LARGE SCALE GENOMIC DNA]</scope>
</reference>
<name>A0A1R4HIS4_9GAMM</name>
<dbReference type="EMBL" id="FUKI01000165">
    <property type="protein sequence ID" value="SJM96136.1"/>
    <property type="molecule type" value="Genomic_DNA"/>
</dbReference>
<evidence type="ECO:0000313" key="1">
    <source>
        <dbReference type="EMBL" id="SJM96136.1"/>
    </source>
</evidence>
<dbReference type="Proteomes" id="UP000195667">
    <property type="component" value="Unassembled WGS sequence"/>
</dbReference>
<dbReference type="SUPFAM" id="SSF55961">
    <property type="entry name" value="Bet v1-like"/>
    <property type="match status" value="1"/>
</dbReference>
<dbReference type="OrthoDB" id="209085at2"/>
<protein>
    <recommendedName>
        <fullName evidence="3">Polyketide cyclase/dehydrase</fullName>
    </recommendedName>
</protein>
<dbReference type="InterPro" id="IPR023393">
    <property type="entry name" value="START-like_dom_sf"/>
</dbReference>
<dbReference type="Gene3D" id="3.30.530.20">
    <property type="match status" value="1"/>
</dbReference>
<evidence type="ECO:0008006" key="3">
    <source>
        <dbReference type="Google" id="ProtNLM"/>
    </source>
</evidence>
<accession>A0A1R4HIS4</accession>
<evidence type="ECO:0000313" key="2">
    <source>
        <dbReference type="Proteomes" id="UP000195667"/>
    </source>
</evidence>
<proteinExistence type="predicted"/>
<sequence length="162" mass="18209">MKALVDAVQVCCPIDAVFAFITHFSHVTLIFEHLSAVIPSQSGQRVEGSRYQQTRIVHGLRYNETVEVIRLKNNSCYTIRVRNFGIETDYDYRLAALSPAVTHIQLTKTAQAKGWSKLLLPLTHHVLTRPEHDGKHLQVLKAAIEKYCPSAIESQALSSGRE</sequence>